<dbReference type="Proteomes" id="UP000261420">
    <property type="component" value="Unplaced"/>
</dbReference>
<reference evidence="2" key="2">
    <citation type="submission" date="2025-09" db="UniProtKB">
        <authorList>
            <consortium name="Ensembl"/>
        </authorList>
    </citation>
    <scope>IDENTIFICATION</scope>
</reference>
<accession>A0A3B4V8Z5</accession>
<evidence type="ECO:0000256" key="1">
    <source>
        <dbReference type="SAM" id="MobiDB-lite"/>
    </source>
</evidence>
<dbReference type="PANTHER" id="PTHR47306">
    <property type="entry name" value="SI:CH211-178J18.4-RELATED"/>
    <property type="match status" value="1"/>
</dbReference>
<dbReference type="PANTHER" id="PTHR47306:SF2">
    <property type="entry name" value="CORE-BINDING (CB) DOMAIN-CONTAINING PROTEIN"/>
    <property type="match status" value="1"/>
</dbReference>
<proteinExistence type="predicted"/>
<dbReference type="GeneTree" id="ENSGT01060000249361"/>
<organism evidence="2 3">
    <name type="scientific">Seriola dumerili</name>
    <name type="common">Greater amberjack</name>
    <name type="synonym">Caranx dumerili</name>
    <dbReference type="NCBI Taxonomy" id="41447"/>
    <lineage>
        <taxon>Eukaryota</taxon>
        <taxon>Metazoa</taxon>
        <taxon>Chordata</taxon>
        <taxon>Craniata</taxon>
        <taxon>Vertebrata</taxon>
        <taxon>Euteleostomi</taxon>
        <taxon>Actinopterygii</taxon>
        <taxon>Neopterygii</taxon>
        <taxon>Teleostei</taxon>
        <taxon>Neoteleostei</taxon>
        <taxon>Acanthomorphata</taxon>
        <taxon>Carangaria</taxon>
        <taxon>Carangiformes</taxon>
        <taxon>Carangidae</taxon>
        <taxon>Seriola</taxon>
    </lineage>
</organism>
<name>A0A3B4V8Z5_SERDU</name>
<dbReference type="AlphaFoldDB" id="A0A3B4V8Z5"/>
<dbReference type="Ensembl" id="ENSSDUT00000027547.1">
    <property type="protein sequence ID" value="ENSSDUP00000027067.1"/>
    <property type="gene ID" value="ENSSDUG00000019612.1"/>
</dbReference>
<reference evidence="2" key="1">
    <citation type="submission" date="2025-08" db="UniProtKB">
        <authorList>
            <consortium name="Ensembl"/>
        </authorList>
    </citation>
    <scope>IDENTIFICATION</scope>
</reference>
<dbReference type="OMA" id="ANKSACT"/>
<keyword evidence="3" id="KW-1185">Reference proteome</keyword>
<sequence>FETVAKSMTDMDKFLVADYLTHSTATAEKHYCMKQRGAIVRASQLLAQLAGDSVESPDEDASHGTRGARRNAANKSACTSYVPMDIQAAFDQLLKAHPVTLDGDVPDKTARKKVSPNHQRQLYERWLKAQMKLRIEHVLYFCRRLPTENRVSSWISKQGWSRNVPKAANIIREWKPSGAVDMAMDSQHIQKLTRSQKWKGLLVTEIEGKGKGVLATRRF</sequence>
<feature type="region of interest" description="Disordered" evidence="1">
    <location>
        <begin position="51"/>
        <end position="74"/>
    </location>
</feature>
<protein>
    <submittedName>
        <fullName evidence="2">Si:ch211-261d9.1</fullName>
    </submittedName>
</protein>
<evidence type="ECO:0000313" key="3">
    <source>
        <dbReference type="Proteomes" id="UP000261420"/>
    </source>
</evidence>
<evidence type="ECO:0000313" key="2">
    <source>
        <dbReference type="Ensembl" id="ENSSDUP00000027067.1"/>
    </source>
</evidence>